<protein>
    <recommendedName>
        <fullName evidence="4">Secreted protein</fullName>
    </recommendedName>
</protein>
<evidence type="ECO:0000313" key="2">
    <source>
        <dbReference type="EMBL" id="MBW8485881.1"/>
    </source>
</evidence>
<proteinExistence type="predicted"/>
<organism evidence="2 3">
    <name type="scientific">Actinomadura parmotrematis</name>
    <dbReference type="NCBI Taxonomy" id="2864039"/>
    <lineage>
        <taxon>Bacteria</taxon>
        <taxon>Bacillati</taxon>
        <taxon>Actinomycetota</taxon>
        <taxon>Actinomycetes</taxon>
        <taxon>Streptosporangiales</taxon>
        <taxon>Thermomonosporaceae</taxon>
        <taxon>Actinomadura</taxon>
    </lineage>
</organism>
<gene>
    <name evidence="2" type="ORF">K1Y72_26115</name>
</gene>
<feature type="chain" id="PRO_5047371590" description="Secreted protein" evidence="1">
    <location>
        <begin position="25"/>
        <end position="156"/>
    </location>
</feature>
<dbReference type="Proteomes" id="UP000774570">
    <property type="component" value="Unassembled WGS sequence"/>
</dbReference>
<reference evidence="2 3" key="1">
    <citation type="submission" date="2021-07" db="EMBL/GenBank/DDBJ databases">
        <title>Actinomadura sp. PM05-2 isolated from lichen.</title>
        <authorList>
            <person name="Somphong A."/>
            <person name="Phongsopitanun W."/>
            <person name="Tanasupawat S."/>
            <person name="Peongsungnone V."/>
        </authorList>
    </citation>
    <scope>NUCLEOTIDE SEQUENCE [LARGE SCALE GENOMIC DNA]</scope>
    <source>
        <strain evidence="2 3">PM05-2</strain>
    </source>
</reference>
<dbReference type="EMBL" id="JAIBOA010000019">
    <property type="protein sequence ID" value="MBW8485881.1"/>
    <property type="molecule type" value="Genomic_DNA"/>
</dbReference>
<evidence type="ECO:0008006" key="4">
    <source>
        <dbReference type="Google" id="ProtNLM"/>
    </source>
</evidence>
<keyword evidence="1" id="KW-0732">Signal</keyword>
<sequence>MRTFLTGLAVTAAALGAMAVPASAASTNVYYETVADGDTQFIPACIPGPDNPTCDPRGAGSVLISNGSLAYTQGGATVGSVSTRCTTTRKVGNDYYGVCTDVLTTPQGKFTAVGEINESALERYEAQNLCLTGAYGTLTVQQVVYPNVFKLTVARH</sequence>
<evidence type="ECO:0000313" key="3">
    <source>
        <dbReference type="Proteomes" id="UP000774570"/>
    </source>
</evidence>
<evidence type="ECO:0000256" key="1">
    <source>
        <dbReference type="SAM" id="SignalP"/>
    </source>
</evidence>
<dbReference type="RefSeq" id="WP_220169122.1">
    <property type="nucleotide sequence ID" value="NZ_JAIBOA010000019.1"/>
</dbReference>
<comment type="caution">
    <text evidence="2">The sequence shown here is derived from an EMBL/GenBank/DDBJ whole genome shotgun (WGS) entry which is preliminary data.</text>
</comment>
<accession>A0ABS7FZZ8</accession>
<feature type="signal peptide" evidence="1">
    <location>
        <begin position="1"/>
        <end position="24"/>
    </location>
</feature>
<name>A0ABS7FZZ8_9ACTN</name>
<keyword evidence="3" id="KW-1185">Reference proteome</keyword>